<gene>
    <name evidence="1" type="ORF">C8F04DRAFT_1274919</name>
</gene>
<protein>
    <submittedName>
        <fullName evidence="1">Uncharacterized protein</fullName>
    </submittedName>
</protein>
<reference evidence="1" key="1">
    <citation type="submission" date="2023-03" db="EMBL/GenBank/DDBJ databases">
        <title>Massive genome expansion in bonnet fungi (Mycena s.s.) driven by repeated elements and novel gene families across ecological guilds.</title>
        <authorList>
            <consortium name="Lawrence Berkeley National Laboratory"/>
            <person name="Harder C.B."/>
            <person name="Miyauchi S."/>
            <person name="Viragh M."/>
            <person name="Kuo A."/>
            <person name="Thoen E."/>
            <person name="Andreopoulos B."/>
            <person name="Lu D."/>
            <person name="Skrede I."/>
            <person name="Drula E."/>
            <person name="Henrissat B."/>
            <person name="Morin E."/>
            <person name="Kohler A."/>
            <person name="Barry K."/>
            <person name="LaButti K."/>
            <person name="Morin E."/>
            <person name="Salamov A."/>
            <person name="Lipzen A."/>
            <person name="Mereny Z."/>
            <person name="Hegedus B."/>
            <person name="Baldrian P."/>
            <person name="Stursova M."/>
            <person name="Weitz H."/>
            <person name="Taylor A."/>
            <person name="Grigoriev I.V."/>
            <person name="Nagy L.G."/>
            <person name="Martin F."/>
            <person name="Kauserud H."/>
        </authorList>
    </citation>
    <scope>NUCLEOTIDE SEQUENCE</scope>
    <source>
        <strain evidence="1">CBHHK200</strain>
    </source>
</reference>
<dbReference type="Proteomes" id="UP001218188">
    <property type="component" value="Unassembled WGS sequence"/>
</dbReference>
<name>A0AAD6S7G4_9AGAR</name>
<evidence type="ECO:0000313" key="2">
    <source>
        <dbReference type="Proteomes" id="UP001218188"/>
    </source>
</evidence>
<evidence type="ECO:0000313" key="1">
    <source>
        <dbReference type="EMBL" id="KAJ7020532.1"/>
    </source>
</evidence>
<dbReference type="EMBL" id="JARJCM010000259">
    <property type="protein sequence ID" value="KAJ7020532.1"/>
    <property type="molecule type" value="Genomic_DNA"/>
</dbReference>
<accession>A0AAD6S7G4</accession>
<organism evidence="1 2">
    <name type="scientific">Mycena alexandri</name>
    <dbReference type="NCBI Taxonomy" id="1745969"/>
    <lineage>
        <taxon>Eukaryota</taxon>
        <taxon>Fungi</taxon>
        <taxon>Dikarya</taxon>
        <taxon>Basidiomycota</taxon>
        <taxon>Agaricomycotina</taxon>
        <taxon>Agaricomycetes</taxon>
        <taxon>Agaricomycetidae</taxon>
        <taxon>Agaricales</taxon>
        <taxon>Marasmiineae</taxon>
        <taxon>Mycenaceae</taxon>
        <taxon>Mycena</taxon>
    </lineage>
</organism>
<proteinExistence type="predicted"/>
<sequence length="76" mass="8322">MPKNVSAQHSSISLARSYNGPCSPPSNLSSSWEWGSPVKAACRARALKHRLKRCNELKSGLELKSRYPNSSPVSQP</sequence>
<comment type="caution">
    <text evidence="1">The sequence shown here is derived from an EMBL/GenBank/DDBJ whole genome shotgun (WGS) entry which is preliminary data.</text>
</comment>
<dbReference type="AlphaFoldDB" id="A0AAD6S7G4"/>
<keyword evidence="2" id="KW-1185">Reference proteome</keyword>